<sequence length="490" mass="57431">MAISKILYIGDCGAGYAGKHLKQALNYITVPEKTGGGRLVGSLNCQQEQVYEQMRQTKEQFGKTDQRQGYHLIISFVEGEVDADTAFEVIGKFAKEYLGKDYEALYAVHDNTDHIHGHIIFNSVSFRDGRKYRYKKGDWAKEIQPITNRLCEEYGLSTIEISEDRAKKSENYKEWNDFRDGKFVWADMIKRDIDAAIIQSATYESFLSVLSEMGYGIKNAYRTEGKYLAIKPMGMSRFRRCKSLGENYTEERIRERIVQESLSSYKKIQAVQETRIVRCRVKRYKRAKMSGIQKRYFARLYKTGLLKKRPYSKAWQYRDDIRKMQKLQEDYLFLVRHNVTGDKGQTENAIKELHLQMAGRKKETSREKSRIFKERARMKPLFDIADQLEELKKCENCFQRGENVFEKEHEEYVKLSARLAKEGYTAGQLAEFKEHYRSEIARIREKEKAVAKEERIAARILAEITAGERAGKPEPEKKQEKERERKEKSR</sequence>
<comment type="caution">
    <text evidence="1">The sequence shown here is derived from an EMBL/GenBank/DDBJ whole genome shotgun (WGS) entry which is preliminary data.</text>
</comment>
<evidence type="ECO:0000313" key="2">
    <source>
        <dbReference type="Proteomes" id="UP000304953"/>
    </source>
</evidence>
<keyword evidence="2" id="KW-1185">Reference proteome</keyword>
<gene>
    <name evidence="1" type="ORF">E5329_23575</name>
</gene>
<organism evidence="1 2">
    <name type="scientific">Petralouisia muris</name>
    <dbReference type="NCBI Taxonomy" id="3032872"/>
    <lineage>
        <taxon>Bacteria</taxon>
        <taxon>Bacillati</taxon>
        <taxon>Bacillota</taxon>
        <taxon>Clostridia</taxon>
        <taxon>Lachnospirales</taxon>
        <taxon>Lachnospiraceae</taxon>
        <taxon>Petralouisia</taxon>
    </lineage>
</organism>
<protein>
    <submittedName>
        <fullName evidence="1">Relaxase</fullName>
    </submittedName>
</protein>
<dbReference type="Proteomes" id="UP000304953">
    <property type="component" value="Unassembled WGS sequence"/>
</dbReference>
<accession>A0AC61RPM8</accession>
<reference evidence="1" key="1">
    <citation type="submission" date="2019-04" db="EMBL/GenBank/DDBJ databases">
        <title>Microbes associate with the intestines of laboratory mice.</title>
        <authorList>
            <person name="Navarre W."/>
            <person name="Wong E."/>
            <person name="Huang K."/>
            <person name="Tropini C."/>
            <person name="Ng K."/>
            <person name="Yu B."/>
        </authorList>
    </citation>
    <scope>NUCLEOTIDE SEQUENCE</scope>
    <source>
        <strain evidence="1">NM01_1-7b</strain>
    </source>
</reference>
<evidence type="ECO:0000313" key="1">
    <source>
        <dbReference type="EMBL" id="TGY90948.1"/>
    </source>
</evidence>
<name>A0AC61RPM8_9FIRM</name>
<dbReference type="EMBL" id="SRYA01000077">
    <property type="protein sequence ID" value="TGY90948.1"/>
    <property type="molecule type" value="Genomic_DNA"/>
</dbReference>
<proteinExistence type="predicted"/>